<dbReference type="PANTHER" id="PTHR14894">
    <property type="entry name" value="CDK5 REGULATORY SUBUNIT-ASSOCIATED PROTEIN 3"/>
    <property type="match status" value="1"/>
</dbReference>
<dbReference type="EMBL" id="JASFZW010000009">
    <property type="protein sequence ID" value="KAK2076644.1"/>
    <property type="molecule type" value="Genomic_DNA"/>
</dbReference>
<protein>
    <submittedName>
        <fullName evidence="4">Uncharacterized protein</fullName>
    </submittedName>
</protein>
<reference evidence="4" key="1">
    <citation type="submission" date="2021-01" db="EMBL/GenBank/DDBJ databases">
        <authorList>
            <person name="Eckstrom K.M.E."/>
        </authorList>
    </citation>
    <scope>NUCLEOTIDE SEQUENCE</scope>
    <source>
        <strain evidence="4">UVCC 0001</strain>
    </source>
</reference>
<keyword evidence="2" id="KW-0175">Coiled coil</keyword>
<feature type="coiled-coil region" evidence="2">
    <location>
        <begin position="119"/>
        <end position="146"/>
    </location>
</feature>
<dbReference type="AlphaFoldDB" id="A0AAD9IGD6"/>
<dbReference type="GO" id="GO:0012505">
    <property type="term" value="C:endomembrane system"/>
    <property type="evidence" value="ECO:0007669"/>
    <property type="project" value="TreeGrafter"/>
</dbReference>
<evidence type="ECO:0000313" key="5">
    <source>
        <dbReference type="Proteomes" id="UP001255856"/>
    </source>
</evidence>
<organism evidence="4 5">
    <name type="scientific">Prototheca wickerhamii</name>
    <dbReference type="NCBI Taxonomy" id="3111"/>
    <lineage>
        <taxon>Eukaryota</taxon>
        <taxon>Viridiplantae</taxon>
        <taxon>Chlorophyta</taxon>
        <taxon>core chlorophytes</taxon>
        <taxon>Trebouxiophyceae</taxon>
        <taxon>Chlorellales</taxon>
        <taxon>Chlorellaceae</taxon>
        <taxon>Prototheca</taxon>
    </lineage>
</organism>
<proteinExistence type="inferred from homology"/>
<dbReference type="GO" id="GO:0007346">
    <property type="term" value="P:regulation of mitotic cell cycle"/>
    <property type="evidence" value="ECO:0007669"/>
    <property type="project" value="TreeGrafter"/>
</dbReference>
<feature type="compositionally biased region" description="Polar residues" evidence="3">
    <location>
        <begin position="313"/>
        <end position="327"/>
    </location>
</feature>
<dbReference type="Proteomes" id="UP001255856">
    <property type="component" value="Unassembled WGS sequence"/>
</dbReference>
<feature type="region of interest" description="Disordered" evidence="3">
    <location>
        <begin position="296"/>
        <end position="334"/>
    </location>
</feature>
<dbReference type="Pfam" id="PF05600">
    <property type="entry name" value="CDK5RAP3"/>
    <property type="match status" value="2"/>
</dbReference>
<feature type="compositionally biased region" description="Low complexity" evidence="3">
    <location>
        <begin position="225"/>
        <end position="235"/>
    </location>
</feature>
<dbReference type="InterPro" id="IPR008491">
    <property type="entry name" value="CDK5RAP3"/>
</dbReference>
<comment type="caution">
    <text evidence="4">The sequence shown here is derived from an EMBL/GenBank/DDBJ whole genome shotgun (WGS) entry which is preliminary data.</text>
</comment>
<evidence type="ECO:0000256" key="2">
    <source>
        <dbReference type="SAM" id="Coils"/>
    </source>
</evidence>
<evidence type="ECO:0000256" key="1">
    <source>
        <dbReference type="ARBA" id="ARBA00007478"/>
    </source>
</evidence>
<feature type="compositionally biased region" description="Low complexity" evidence="3">
    <location>
        <begin position="298"/>
        <end position="308"/>
    </location>
</feature>
<feature type="region of interest" description="Disordered" evidence="3">
    <location>
        <begin position="194"/>
        <end position="235"/>
    </location>
</feature>
<evidence type="ECO:0000256" key="3">
    <source>
        <dbReference type="SAM" id="MobiDB-lite"/>
    </source>
</evidence>
<name>A0AAD9IGD6_PROWI</name>
<keyword evidence="5" id="KW-1185">Reference proteome</keyword>
<evidence type="ECO:0000313" key="4">
    <source>
        <dbReference type="EMBL" id="KAK2076644.1"/>
    </source>
</evidence>
<comment type="similarity">
    <text evidence="1">Belongs to the CDK5RAP3 family.</text>
</comment>
<accession>A0AAD9IGD6</accession>
<gene>
    <name evidence="4" type="ORF">QBZ16_005404</name>
</gene>
<sequence length="491" mass="53039">MNFREGIVRLVGEGYDQPQGDPNMVIDINYARLNEWLVDRKVAPRDWVARLRSLQAAVAEAAASAKIVAQDGQTPYGLARARSEALRGEASRTLLGGLKGEAGAWAKLAKAYEARALHAPAIKRSMARAQQQLVDLEARVRDARLGAAAADKAHRAECQRLGLRLCAEAVADDGLRRGADLYEALLAETERVVGRQAGRPASEPLPTLREVLRSETRPPPEPLRAETPASEEAAPSQIDFGIETELEAAPAEIAWDFEAIEAETEEAGVGAPVEVDPGREAAPVEISWDIELEEADAEAAAQPSSPQDDPTGATESNADPHSSTTLASLYGPDPVAQRLGEDAAYRQALSDDVAELRAFLRLRADESRRGALESPEDLEPLLAAVERAAAALQDPELTRLQLLRSRPAFVARQAAVLESKKEAGPRLARLAEDLEQRRLTIQRGLVRDSQLLEAKVAGMRETKSFIEKTLGAIIKRKILVTGDLLSASAKS</sequence>
<dbReference type="PANTHER" id="PTHR14894:SF0">
    <property type="entry name" value="CDK5 REGULATORY SUBUNIT-ASSOCIATED PROTEIN 3"/>
    <property type="match status" value="1"/>
</dbReference>